<evidence type="ECO:0000259" key="5">
    <source>
        <dbReference type="PROSITE" id="PS50893"/>
    </source>
</evidence>
<keyword evidence="7" id="KW-1185">Reference proteome</keyword>
<dbReference type="InterPro" id="IPR027417">
    <property type="entry name" value="P-loop_NTPase"/>
</dbReference>
<evidence type="ECO:0000256" key="2">
    <source>
        <dbReference type="ARBA" id="ARBA00022448"/>
    </source>
</evidence>
<dbReference type="InterPro" id="IPR017871">
    <property type="entry name" value="ABC_transporter-like_CS"/>
</dbReference>
<dbReference type="NCBIfam" id="NF010167">
    <property type="entry name" value="PRK13648.1"/>
    <property type="match status" value="2"/>
</dbReference>
<comment type="similarity">
    <text evidence="1">Belongs to the ABC transporter superfamily.</text>
</comment>
<dbReference type="NCBIfam" id="NF007739">
    <property type="entry name" value="PRK10419.1"/>
    <property type="match status" value="2"/>
</dbReference>
<dbReference type="InterPro" id="IPR050319">
    <property type="entry name" value="ABC_transp_ATP-bind"/>
</dbReference>
<proteinExistence type="inferred from homology"/>
<evidence type="ECO:0000313" key="7">
    <source>
        <dbReference type="Proteomes" id="UP001168524"/>
    </source>
</evidence>
<dbReference type="InterPro" id="IPR003439">
    <property type="entry name" value="ABC_transporter-like_ATP-bd"/>
</dbReference>
<name>A0ABT7WPR8_9GAMM</name>
<dbReference type="RefSeq" id="WP_267981087.1">
    <property type="nucleotide sequence ID" value="NZ_JAPQKF010000004.1"/>
</dbReference>
<evidence type="ECO:0000313" key="6">
    <source>
        <dbReference type="EMBL" id="MDN0014677.1"/>
    </source>
</evidence>
<dbReference type="SMART" id="SM00382">
    <property type="entry name" value="AAA"/>
    <property type="match status" value="2"/>
</dbReference>
<dbReference type="Gene3D" id="3.40.50.300">
    <property type="entry name" value="P-loop containing nucleotide triphosphate hydrolases"/>
    <property type="match status" value="2"/>
</dbReference>
<organism evidence="6 7">
    <name type="scientific">Acinetobacter thutiue</name>
    <dbReference type="NCBI Taxonomy" id="2998078"/>
    <lineage>
        <taxon>Bacteria</taxon>
        <taxon>Pseudomonadati</taxon>
        <taxon>Pseudomonadota</taxon>
        <taxon>Gammaproteobacteria</taxon>
        <taxon>Moraxellales</taxon>
        <taxon>Moraxellaceae</taxon>
        <taxon>Acinetobacter</taxon>
    </lineage>
</organism>
<keyword evidence="4 6" id="KW-0067">ATP-binding</keyword>
<keyword evidence="3" id="KW-0547">Nucleotide-binding</keyword>
<dbReference type="NCBIfam" id="NF008453">
    <property type="entry name" value="PRK11308.1"/>
    <property type="match status" value="2"/>
</dbReference>
<dbReference type="EMBL" id="JAUDZE010000004">
    <property type="protein sequence ID" value="MDN0014677.1"/>
    <property type="molecule type" value="Genomic_DNA"/>
</dbReference>
<dbReference type="Pfam" id="PF00005">
    <property type="entry name" value="ABC_tran"/>
    <property type="match status" value="2"/>
</dbReference>
<feature type="domain" description="ABC transporter" evidence="5">
    <location>
        <begin position="273"/>
        <end position="521"/>
    </location>
</feature>
<keyword evidence="2" id="KW-0813">Transport</keyword>
<feature type="domain" description="ABC transporter" evidence="5">
    <location>
        <begin position="11"/>
        <end position="256"/>
    </location>
</feature>
<dbReference type="Proteomes" id="UP001168524">
    <property type="component" value="Unassembled WGS sequence"/>
</dbReference>
<evidence type="ECO:0000256" key="1">
    <source>
        <dbReference type="ARBA" id="ARBA00005417"/>
    </source>
</evidence>
<evidence type="ECO:0000256" key="4">
    <source>
        <dbReference type="ARBA" id="ARBA00022840"/>
    </source>
</evidence>
<dbReference type="PANTHER" id="PTHR43776:SF7">
    <property type="entry name" value="D,D-DIPEPTIDE TRANSPORT ATP-BINDING PROTEIN DDPF-RELATED"/>
    <property type="match status" value="1"/>
</dbReference>
<dbReference type="SUPFAM" id="SSF52540">
    <property type="entry name" value="P-loop containing nucleoside triphosphate hydrolases"/>
    <property type="match status" value="2"/>
</dbReference>
<accession>A0ABT7WPR8</accession>
<reference evidence="6" key="1">
    <citation type="submission" date="2023-06" db="EMBL/GenBank/DDBJ databases">
        <title>Two novel species of Acinetobacter isolated from motorbike repairing workshop in Vietnam.</title>
        <authorList>
            <person name="Le N.T.T."/>
        </authorList>
    </citation>
    <scope>NUCLEOTIDE SEQUENCE</scope>
    <source>
        <strain evidence="6">VNH17</strain>
    </source>
</reference>
<dbReference type="PANTHER" id="PTHR43776">
    <property type="entry name" value="TRANSPORT ATP-BINDING PROTEIN"/>
    <property type="match status" value="1"/>
</dbReference>
<comment type="caution">
    <text evidence="6">The sequence shown here is derived from an EMBL/GenBank/DDBJ whole genome shotgun (WGS) entry which is preliminary data.</text>
</comment>
<evidence type="ECO:0000256" key="3">
    <source>
        <dbReference type="ARBA" id="ARBA00022741"/>
    </source>
</evidence>
<dbReference type="PROSITE" id="PS00211">
    <property type="entry name" value="ABC_TRANSPORTER_1"/>
    <property type="match status" value="2"/>
</dbReference>
<dbReference type="InterPro" id="IPR003593">
    <property type="entry name" value="AAA+_ATPase"/>
</dbReference>
<dbReference type="CDD" id="cd03257">
    <property type="entry name" value="ABC_NikE_OppD_transporters"/>
    <property type="match status" value="2"/>
</dbReference>
<protein>
    <submittedName>
        <fullName evidence="6">Dipeptide ABC transporter ATP-binding protein</fullName>
    </submittedName>
</protein>
<sequence>MHLTQDVKPLLKVQQLCIANETGQTLLDDLNFELYPAQTLAMVGESGSGKSISALALLGLLPETLTMQGSVQFENDDLLKLNQHQLQQLRGKRIAMIFQEPMTALNPLHKVEKIVGESLVLQGLSKAQVQQKVIHLLHDVGIEDAQQILKCYPHQLSGGQRQRVMIAMALALEPDILIADEPTTALDVMLQAQILELLKKLQQQRNMAMILISHDLNLVRRYADQVLVLNQGQVAEQGTVTEIFGSPQTEYTQNLLNHDFGKASALEPAETLLRLENVTVKYPIKHGLFNRVKHYKVAAEAIDLSLMRGEALGIVGESGSGKSSLALAIARLIASEGDIIFQGKDLNQLNQKQLRPLRSDFQIVFQDPLSSLNPRMTVEQIIGEGLKLRSISKARITTKIEEVLSKVELSIDAKHQYPHQLSGGQRQRVALARALVLQPKLIILDEPTSALDRSTQRAMIQLLRRLQQQDQISYIFISHDLQVIQALCQKVMVMHQAKVLEYQQTTQLFAQPQTEYTRQLIAASQY</sequence>
<dbReference type="GO" id="GO:0005524">
    <property type="term" value="F:ATP binding"/>
    <property type="evidence" value="ECO:0007669"/>
    <property type="project" value="UniProtKB-KW"/>
</dbReference>
<dbReference type="PROSITE" id="PS50893">
    <property type="entry name" value="ABC_TRANSPORTER_2"/>
    <property type="match status" value="2"/>
</dbReference>
<gene>
    <name evidence="6" type="ORF">QTA56_10605</name>
</gene>